<reference evidence="2 3" key="1">
    <citation type="submission" date="2022-01" db="EMBL/GenBank/DDBJ databases">
        <authorList>
            <person name="Xiong W."/>
            <person name="Schranz E."/>
        </authorList>
    </citation>
    <scope>NUCLEOTIDE SEQUENCE [LARGE SCALE GENOMIC DNA]</scope>
</reference>
<sequence>MRVVLTKPNSTSAPTRKKRGRRKEEERERERGLPSWGRRKEEERDPASHCRVWTPSSTCQVPIPIFDESTLTREFIFEGIKS</sequence>
<proteinExistence type="predicted"/>
<protein>
    <submittedName>
        <fullName evidence="2">Uncharacterized protein</fullName>
    </submittedName>
</protein>
<evidence type="ECO:0000313" key="3">
    <source>
        <dbReference type="Proteomes" id="UP001157418"/>
    </source>
</evidence>
<name>A0AAU9NMF8_9ASTR</name>
<dbReference type="Proteomes" id="UP001157418">
    <property type="component" value="Unassembled WGS sequence"/>
</dbReference>
<accession>A0AAU9NMF8</accession>
<comment type="caution">
    <text evidence="2">The sequence shown here is derived from an EMBL/GenBank/DDBJ whole genome shotgun (WGS) entry which is preliminary data.</text>
</comment>
<keyword evidence="3" id="KW-1185">Reference proteome</keyword>
<evidence type="ECO:0000256" key="1">
    <source>
        <dbReference type="SAM" id="MobiDB-lite"/>
    </source>
</evidence>
<evidence type="ECO:0000313" key="2">
    <source>
        <dbReference type="EMBL" id="CAH1438995.1"/>
    </source>
</evidence>
<feature type="region of interest" description="Disordered" evidence="1">
    <location>
        <begin position="1"/>
        <end position="48"/>
    </location>
</feature>
<organism evidence="2 3">
    <name type="scientific">Lactuca virosa</name>
    <dbReference type="NCBI Taxonomy" id="75947"/>
    <lineage>
        <taxon>Eukaryota</taxon>
        <taxon>Viridiplantae</taxon>
        <taxon>Streptophyta</taxon>
        <taxon>Embryophyta</taxon>
        <taxon>Tracheophyta</taxon>
        <taxon>Spermatophyta</taxon>
        <taxon>Magnoliopsida</taxon>
        <taxon>eudicotyledons</taxon>
        <taxon>Gunneridae</taxon>
        <taxon>Pentapetalae</taxon>
        <taxon>asterids</taxon>
        <taxon>campanulids</taxon>
        <taxon>Asterales</taxon>
        <taxon>Asteraceae</taxon>
        <taxon>Cichorioideae</taxon>
        <taxon>Cichorieae</taxon>
        <taxon>Lactucinae</taxon>
        <taxon>Lactuca</taxon>
    </lineage>
</organism>
<dbReference type="EMBL" id="CAKMRJ010004445">
    <property type="protein sequence ID" value="CAH1438995.1"/>
    <property type="molecule type" value="Genomic_DNA"/>
</dbReference>
<feature type="compositionally biased region" description="Basic and acidic residues" evidence="1">
    <location>
        <begin position="22"/>
        <end position="48"/>
    </location>
</feature>
<dbReference type="AlphaFoldDB" id="A0AAU9NMF8"/>
<gene>
    <name evidence="2" type="ORF">LVIROSA_LOCUS25222</name>
</gene>